<dbReference type="PANTHER" id="PTHR43757:SF15">
    <property type="entry name" value="PYRUVATE DEHYDROGENASE PHOSPHATASE REGULATORY SUBUNIT, MITOCHONDRIAL-LIKE"/>
    <property type="match status" value="1"/>
</dbReference>
<dbReference type="InterPro" id="IPR027266">
    <property type="entry name" value="TrmE/GcvT-like"/>
</dbReference>
<feature type="domain" description="Aminomethyltransferase C-terminal" evidence="2">
    <location>
        <begin position="69"/>
        <end position="149"/>
    </location>
</feature>
<dbReference type="PANTHER" id="PTHR43757">
    <property type="entry name" value="AMINOMETHYLTRANSFERASE"/>
    <property type="match status" value="1"/>
</dbReference>
<gene>
    <name evidence="3" type="ORF">SAMN04488239_12157</name>
</gene>
<evidence type="ECO:0000313" key="4">
    <source>
        <dbReference type="Proteomes" id="UP000199628"/>
    </source>
</evidence>
<dbReference type="Pfam" id="PF01571">
    <property type="entry name" value="GCV_T"/>
    <property type="match status" value="1"/>
</dbReference>
<sequence>MFALNACRLEKGFRHFGHDIGEEDTPFETGLVFAVKLDKGDFIGRNLLAAQKERHKAATPLRTVALRLPGATVEDGPYLIHNEPVRRGDKLVGHVTSGGWGWRLGAVIGLASVHNSDGVGKDWIANGGFEVQIAGIRHQAQVQQDAFYDPEAEIMRG</sequence>
<proteinExistence type="predicted"/>
<evidence type="ECO:0000259" key="1">
    <source>
        <dbReference type="Pfam" id="PF01571"/>
    </source>
</evidence>
<dbReference type="OrthoDB" id="7156675at2"/>
<keyword evidence="4" id="KW-1185">Reference proteome</keyword>
<dbReference type="SUPFAM" id="SSF101790">
    <property type="entry name" value="Aminomethyltransferase beta-barrel domain"/>
    <property type="match status" value="1"/>
</dbReference>
<name>A0A1G7DJG8_9RHOB</name>
<dbReference type="Proteomes" id="UP000199628">
    <property type="component" value="Unassembled WGS sequence"/>
</dbReference>
<reference evidence="4" key="1">
    <citation type="submission" date="2016-10" db="EMBL/GenBank/DDBJ databases">
        <authorList>
            <person name="Varghese N."/>
            <person name="Submissions S."/>
        </authorList>
    </citation>
    <scope>NUCLEOTIDE SEQUENCE [LARGE SCALE GENOMIC DNA]</scope>
    <source>
        <strain evidence="4">CGMCC 1.9108</strain>
    </source>
</reference>
<feature type="domain" description="GCVT N-terminal" evidence="1">
    <location>
        <begin position="2"/>
        <end position="39"/>
    </location>
</feature>
<keyword evidence="3" id="KW-0808">Transferase</keyword>
<dbReference type="InterPro" id="IPR029043">
    <property type="entry name" value="GcvT/YgfZ_C"/>
</dbReference>
<dbReference type="Pfam" id="PF08669">
    <property type="entry name" value="GCV_T_C"/>
    <property type="match status" value="1"/>
</dbReference>
<dbReference type="STRING" id="639004.SAMN04488239_12157"/>
<dbReference type="GO" id="GO:0032259">
    <property type="term" value="P:methylation"/>
    <property type="evidence" value="ECO:0007669"/>
    <property type="project" value="UniProtKB-KW"/>
</dbReference>
<dbReference type="InterPro" id="IPR006222">
    <property type="entry name" value="GCVT_N"/>
</dbReference>
<dbReference type="GO" id="GO:0008168">
    <property type="term" value="F:methyltransferase activity"/>
    <property type="evidence" value="ECO:0007669"/>
    <property type="project" value="UniProtKB-KW"/>
</dbReference>
<protein>
    <submittedName>
        <fullName evidence="3">Aminomethyltransferase folate-binding domain-containing protein</fullName>
    </submittedName>
</protein>
<dbReference type="InterPro" id="IPR013977">
    <property type="entry name" value="GcvT_C"/>
</dbReference>
<dbReference type="InterPro" id="IPR028896">
    <property type="entry name" value="GcvT/YgfZ/DmdA"/>
</dbReference>
<evidence type="ECO:0000259" key="2">
    <source>
        <dbReference type="Pfam" id="PF08669"/>
    </source>
</evidence>
<evidence type="ECO:0000313" key="3">
    <source>
        <dbReference type="EMBL" id="SDE51653.1"/>
    </source>
</evidence>
<dbReference type="EMBL" id="FMZV01000021">
    <property type="protein sequence ID" value="SDE51653.1"/>
    <property type="molecule type" value="Genomic_DNA"/>
</dbReference>
<dbReference type="Gene3D" id="3.30.1360.120">
    <property type="entry name" value="Probable tRNA modification gtpase trme, domain 1"/>
    <property type="match status" value="1"/>
</dbReference>
<dbReference type="AlphaFoldDB" id="A0A1G7DJG8"/>
<keyword evidence="3" id="KW-0489">Methyltransferase</keyword>
<dbReference type="SUPFAM" id="SSF103025">
    <property type="entry name" value="Folate-binding domain"/>
    <property type="match status" value="1"/>
</dbReference>
<accession>A0A1G7DJG8</accession>
<organism evidence="3 4">
    <name type="scientific">Ruegeria marina</name>
    <dbReference type="NCBI Taxonomy" id="639004"/>
    <lineage>
        <taxon>Bacteria</taxon>
        <taxon>Pseudomonadati</taxon>
        <taxon>Pseudomonadota</taxon>
        <taxon>Alphaproteobacteria</taxon>
        <taxon>Rhodobacterales</taxon>
        <taxon>Roseobacteraceae</taxon>
        <taxon>Ruegeria</taxon>
    </lineage>
</organism>